<keyword evidence="2" id="KW-1185">Reference proteome</keyword>
<dbReference type="EMBL" id="JALPRK010000001">
    <property type="protein sequence ID" value="MCK8485842.1"/>
    <property type="molecule type" value="Genomic_DNA"/>
</dbReference>
<dbReference type="Gene3D" id="1.10.10.10">
    <property type="entry name" value="Winged helix-like DNA-binding domain superfamily/Winged helix DNA-binding domain"/>
    <property type="match status" value="1"/>
</dbReference>
<dbReference type="SUPFAM" id="SSF46785">
    <property type="entry name" value="Winged helix' DNA-binding domain"/>
    <property type="match status" value="1"/>
</dbReference>
<dbReference type="RefSeq" id="WP_248550075.1">
    <property type="nucleotide sequence ID" value="NZ_JALPRK010000001.1"/>
</dbReference>
<reference evidence="1" key="1">
    <citation type="submission" date="2022-04" db="EMBL/GenBank/DDBJ databases">
        <authorList>
            <person name="Seo M.-J."/>
        </authorList>
    </citation>
    <scope>NUCLEOTIDE SEQUENCE</scope>
    <source>
        <strain evidence="1">MBLB2552</strain>
    </source>
</reference>
<name>A0A9X1Y1X6_9BACL</name>
<dbReference type="InterPro" id="IPR036390">
    <property type="entry name" value="WH_DNA-bd_sf"/>
</dbReference>
<dbReference type="Proteomes" id="UP001139534">
    <property type="component" value="Unassembled WGS sequence"/>
</dbReference>
<gene>
    <name evidence="1" type="ORF">M0651_01485</name>
</gene>
<proteinExistence type="predicted"/>
<evidence type="ECO:0000313" key="2">
    <source>
        <dbReference type="Proteomes" id="UP001139534"/>
    </source>
</evidence>
<accession>A0A9X1Y1X6</accession>
<dbReference type="AlphaFoldDB" id="A0A9X1Y1X6"/>
<comment type="caution">
    <text evidence="1">The sequence shown here is derived from an EMBL/GenBank/DDBJ whole genome shotgun (WGS) entry which is preliminary data.</text>
</comment>
<dbReference type="InterPro" id="IPR036388">
    <property type="entry name" value="WH-like_DNA-bd_sf"/>
</dbReference>
<protein>
    <submittedName>
        <fullName evidence="1">Helix-turn-helix domain-containing protein</fullName>
    </submittedName>
</protein>
<organism evidence="1 2">
    <name type="scientific">Paenibacillus mellifer</name>
    <dbReference type="NCBI Taxonomy" id="2937794"/>
    <lineage>
        <taxon>Bacteria</taxon>
        <taxon>Bacillati</taxon>
        <taxon>Bacillota</taxon>
        <taxon>Bacilli</taxon>
        <taxon>Bacillales</taxon>
        <taxon>Paenibacillaceae</taxon>
        <taxon>Paenibacillus</taxon>
    </lineage>
</organism>
<evidence type="ECO:0000313" key="1">
    <source>
        <dbReference type="EMBL" id="MCK8485842.1"/>
    </source>
</evidence>
<sequence>MNEAKELKTLEDIRIYSDPYRLQILDTFKQLNRPATMKEVADTMGEVPAKVYYHAKKLESIGLLQLVDTKVINGITAKYYEPFEGAIHIKKSYFDDSLKQVALTETEKLLSNLYDESKKRFLKSSRSDTSSGQLSNDHVYLTPQEVEEFQAWISAFLKKHQSKTTEDSKQYEIFTTIAKSSETED</sequence>